<dbReference type="Pfam" id="PF01557">
    <property type="entry name" value="FAA_hydrolase"/>
    <property type="match status" value="1"/>
</dbReference>
<keyword evidence="2" id="KW-0479">Metal-binding</keyword>
<keyword evidence="4" id="KW-0378">Hydrolase</keyword>
<dbReference type="PANTHER" id="PTHR42796:SF4">
    <property type="entry name" value="FUMARYLACETOACETATE HYDROLASE DOMAIN-CONTAINING PROTEIN 2A"/>
    <property type="match status" value="1"/>
</dbReference>
<dbReference type="PANTHER" id="PTHR42796">
    <property type="entry name" value="FUMARYLACETOACETATE HYDROLASE DOMAIN-CONTAINING PROTEIN 2A-RELATED"/>
    <property type="match status" value="1"/>
</dbReference>
<comment type="caution">
    <text evidence="4">The sequence shown here is derived from an EMBL/GenBank/DDBJ whole genome shotgun (WGS) entry which is preliminary data.</text>
</comment>
<dbReference type="GO" id="GO:0016787">
    <property type="term" value="F:hydrolase activity"/>
    <property type="evidence" value="ECO:0007669"/>
    <property type="project" value="UniProtKB-KW"/>
</dbReference>
<dbReference type="Proteomes" id="UP001597438">
    <property type="component" value="Unassembled WGS sequence"/>
</dbReference>
<dbReference type="SUPFAM" id="SSF56529">
    <property type="entry name" value="FAH"/>
    <property type="match status" value="1"/>
</dbReference>
<protein>
    <submittedName>
        <fullName evidence="4">Fumarylacetoacetate hydrolase family protein</fullName>
    </submittedName>
</protein>
<dbReference type="RefSeq" id="WP_251740440.1">
    <property type="nucleotide sequence ID" value="NZ_JBHUOJ010000015.1"/>
</dbReference>
<comment type="similarity">
    <text evidence="1">Belongs to the FAH family.</text>
</comment>
<evidence type="ECO:0000313" key="4">
    <source>
        <dbReference type="EMBL" id="MFD2833093.1"/>
    </source>
</evidence>
<organism evidence="4 5">
    <name type="scientific">Christiangramia antarctica</name>
    <dbReference type="NCBI Taxonomy" id="2058158"/>
    <lineage>
        <taxon>Bacteria</taxon>
        <taxon>Pseudomonadati</taxon>
        <taxon>Bacteroidota</taxon>
        <taxon>Flavobacteriia</taxon>
        <taxon>Flavobacteriales</taxon>
        <taxon>Flavobacteriaceae</taxon>
        <taxon>Christiangramia</taxon>
    </lineage>
</organism>
<evidence type="ECO:0000256" key="2">
    <source>
        <dbReference type="ARBA" id="ARBA00022723"/>
    </source>
</evidence>
<sequence>MKILYYKKDKFYLPGIHTDQGIIEIPASDEDKLRYATSALTNDDVAHFKSLIEKKDGLTFLREEELKIGPCVKKPSKIICVGLNYQRHAQESNMEPPKFPVLFNKFNNTLVNYSGDVTLGQEGREFDYEVELGVVIGKICKNVSVESALEYVLGYCTANDLSCRDLQFKTPQWLLGKSLDKFLPLGKYLVTSNEITDCQNLSLRCYLNGELRQDSNTADMIFSVAEIISFISRHMTLEPGDLILTGTPEGVIMGMAEKIWLRPGDVVKVEIEQLGATINKMV</sequence>
<evidence type="ECO:0000313" key="5">
    <source>
        <dbReference type="Proteomes" id="UP001597438"/>
    </source>
</evidence>
<keyword evidence="5" id="KW-1185">Reference proteome</keyword>
<reference evidence="5" key="1">
    <citation type="journal article" date="2019" name="Int. J. Syst. Evol. Microbiol.">
        <title>The Global Catalogue of Microorganisms (GCM) 10K type strain sequencing project: providing services to taxonomists for standard genome sequencing and annotation.</title>
        <authorList>
            <consortium name="The Broad Institute Genomics Platform"/>
            <consortium name="The Broad Institute Genome Sequencing Center for Infectious Disease"/>
            <person name="Wu L."/>
            <person name="Ma J."/>
        </authorList>
    </citation>
    <scope>NUCLEOTIDE SEQUENCE [LARGE SCALE GENOMIC DNA]</scope>
    <source>
        <strain evidence="5">KCTC 52925</strain>
    </source>
</reference>
<dbReference type="InterPro" id="IPR051121">
    <property type="entry name" value="FAH"/>
</dbReference>
<dbReference type="Gene3D" id="3.90.850.10">
    <property type="entry name" value="Fumarylacetoacetase-like, C-terminal domain"/>
    <property type="match status" value="1"/>
</dbReference>
<dbReference type="InterPro" id="IPR011234">
    <property type="entry name" value="Fumarylacetoacetase-like_C"/>
</dbReference>
<evidence type="ECO:0000256" key="1">
    <source>
        <dbReference type="ARBA" id="ARBA00010211"/>
    </source>
</evidence>
<dbReference type="EMBL" id="JBHUOJ010000015">
    <property type="protein sequence ID" value="MFD2833093.1"/>
    <property type="molecule type" value="Genomic_DNA"/>
</dbReference>
<feature type="domain" description="Fumarylacetoacetase-like C-terminal" evidence="3">
    <location>
        <begin position="77"/>
        <end position="281"/>
    </location>
</feature>
<proteinExistence type="inferred from homology"/>
<dbReference type="InterPro" id="IPR036663">
    <property type="entry name" value="Fumarylacetoacetase_C_sf"/>
</dbReference>
<accession>A0ABW5X4I0</accession>
<evidence type="ECO:0000259" key="3">
    <source>
        <dbReference type="Pfam" id="PF01557"/>
    </source>
</evidence>
<name>A0ABW5X4I0_9FLAO</name>
<gene>
    <name evidence="4" type="ORF">ACFSYS_07305</name>
</gene>